<keyword evidence="2" id="KW-1185">Reference proteome</keyword>
<gene>
    <name evidence="1" type="ORF">BW47_03695</name>
</gene>
<proteinExistence type="predicted"/>
<name>A0ABM6GE78_9BACT</name>
<protein>
    <submittedName>
        <fullName evidence="1">Uncharacterized protein</fullName>
    </submittedName>
</protein>
<evidence type="ECO:0000313" key="1">
    <source>
        <dbReference type="EMBL" id="APT73693.1"/>
    </source>
</evidence>
<dbReference type="Proteomes" id="UP000185490">
    <property type="component" value="Chromosome"/>
</dbReference>
<reference evidence="1 2" key="1">
    <citation type="submission" date="2014-02" db="EMBL/GenBank/DDBJ databases">
        <title>Diversity of Thermotogales isolates from hydrothermal vents.</title>
        <authorList>
            <person name="Haverkamp T.H.A."/>
            <person name="Lossouarn J."/>
            <person name="Geslin C."/>
            <person name="Nesbo C.L."/>
        </authorList>
    </citation>
    <scope>NUCLEOTIDE SEQUENCE [LARGE SCALE GENOMIC DNA]</scope>
    <source>
        <strain evidence="1 2">431</strain>
    </source>
</reference>
<organism evidence="1 2">
    <name type="scientific">Thermosipho melanesiensis</name>
    <dbReference type="NCBI Taxonomy" id="46541"/>
    <lineage>
        <taxon>Bacteria</taxon>
        <taxon>Thermotogati</taxon>
        <taxon>Thermotogota</taxon>
        <taxon>Thermotogae</taxon>
        <taxon>Thermotogales</taxon>
        <taxon>Fervidobacteriaceae</taxon>
        <taxon>Thermosipho</taxon>
    </lineage>
</organism>
<dbReference type="EMBL" id="CP007389">
    <property type="protein sequence ID" value="APT73693.1"/>
    <property type="molecule type" value="Genomic_DNA"/>
</dbReference>
<dbReference type="RefSeq" id="WP_012056905.1">
    <property type="nucleotide sequence ID" value="NZ_CP007389.1"/>
</dbReference>
<dbReference type="Gene3D" id="2.60.40.10">
    <property type="entry name" value="Immunoglobulins"/>
    <property type="match status" value="1"/>
</dbReference>
<sequence length="510" mass="57260">MKKIIYLLFLILFVFMSCTTGDKNFDLEIIAPDVIENTESAKIVITGNLIGVRSGTLELVNEYNERIIKTFGKVPETIDINFEKPGDYSLKASAISLLDGKKYEVYKTNLFVVDPSAPLISDIWVIPKEIFVGDDVILYLKVNSSNSKINVKTEGLERYGISEISKTVNPGEVFLDLGSFNEPGDKEFYIKVDNLLDSNYSTKVTLNVLPIDNEAPLITIESKFSYPTNSNILIKVNISDDVKLSSYEVYLDGESKLKDTVEQKELKGIPVQLNKLEPGDHSLIVKATDWLGKKSMIGKRILIGDTYLNFEIAISNENSLIPGHSTIIAVVPTEENINFRKIVYFIDGEEFFETTNQTFVQWTVEEGQHYITVYAEDENGRAGINERYITVEDNNAPKLMAMSINGKVISKTESSRIPVGNNVISVLFEDAGGISKTSTPVLYIKEDHYSEYYNVLEMKLSEISADEKQATFTVNTSIGYGYFYLFVKGLKDKEGNEYMGEDVFTVITGY</sequence>
<accession>A0ABM6GE78</accession>
<dbReference type="PROSITE" id="PS51257">
    <property type="entry name" value="PROKAR_LIPOPROTEIN"/>
    <property type="match status" value="1"/>
</dbReference>
<evidence type="ECO:0000313" key="2">
    <source>
        <dbReference type="Proteomes" id="UP000185490"/>
    </source>
</evidence>
<dbReference type="InterPro" id="IPR013783">
    <property type="entry name" value="Ig-like_fold"/>
</dbReference>